<keyword evidence="7" id="KW-0539">Nucleus</keyword>
<dbReference type="GO" id="GO:0009908">
    <property type="term" value="P:flower development"/>
    <property type="evidence" value="ECO:0007669"/>
    <property type="project" value="UniProtKB-KW"/>
</dbReference>
<dbReference type="Proteomes" id="UP000009183">
    <property type="component" value="Chromosome 5"/>
</dbReference>
<keyword evidence="5 9" id="KW-0694">RNA-binding</keyword>
<dbReference type="STRING" id="29760.F6H711"/>
<dbReference type="CDD" id="cd00201">
    <property type="entry name" value="WW"/>
    <property type="match status" value="1"/>
</dbReference>
<reference evidence="13" key="1">
    <citation type="submission" date="2011-05" db="EMBL/GenBank/DDBJ databases">
        <title>High quality assembly and annotation of grapevine genome.</title>
        <authorList>
            <person name="Vitulo N."/>
            <person name="Olivier J."/>
            <person name="Forcato C."/>
            <person name="Albiero A."/>
            <person name="D'Angelo M."/>
            <person name="Zimbello R."/>
            <person name="Schiavon R."/>
            <person name="Rigobello C."/>
            <person name="Policriti A."/>
            <person name="Clepet C."/>
            <person name="Casagrande A."/>
            <person name="Choisne N."/>
            <person name="Vezzi A."/>
            <person name="Hugueney P."/>
            <person name="Horner D."/>
            <person name="Mica E."/>
            <person name="Cattonaro F."/>
            <person name="Del Fabbro C."/>
            <person name="Alaux M."/>
            <person name="Di Gaspero G."/>
            <person name="Scalabrin S."/>
            <person name="Pesole G."/>
            <person name="Delledonne M."/>
            <person name="Pezzotti M."/>
            <person name="Pe E.M."/>
            <person name="Caboche M."/>
            <person name="Adam-Blondon A.-F."/>
            <person name="Weissenbach J."/>
            <person name="Quetier F."/>
            <person name="Wincker P."/>
            <person name="Morgante M."/>
            <person name="Valle G."/>
        </authorList>
    </citation>
    <scope>NUCLEOTIDE SEQUENCE</scope>
</reference>
<sequence length="871" mass="94479">MDRHRGDRYGNNPDSHHYRHSRGPSRSSDASGNHHRRSPSSYRVGFSGGGGGGGGGHHHRPFDSPPRYPPGGAGLRPMGGGGGGFASNYQVPLSGQKRGFGFPGRGGSPDRYDGGGFAKLFVGSVPRTATEEDIRPLFEEHGNVLEVALIKDKRTGQQQGCCFIKYATSEEAERAIRALHNQYTLPGGVGPIQVRYADGERERLGAVEYKLFVGSLNKQATEKEVKEIFSPYGQVEDVYLMRDELKQSRGCGFVKFSHRDMAMAAINALNGIYTMRGCDQPLTVRFADPKRPRPGESRGAPAFGGPGFGPRFQAPGVRPTMNQGDPIGSGRIPPNAWRPMSPQNLGPSSNAGIHGFGNQSLPRSGDGSISSTPGVPLGGLGGSADGSLSGIAVSSSATSQQSFNQPMLQVPSIGEQISPLQKSLQSPQHLPPSLQLQSQTPASYTQPQTPHSSLRQFGQLQISHSAGQTPFNQTLPSQQLLGLSGQLSGSQPQVQQSASSATAQQTPVNLNLQQHAVSVMANQHQVPAPSQQQLVQPLHQSPSQLAQLLSQQTQALQASFQSSQQAFSQLQQQLQLMQPSNQTLTSQQGSQTTKQQWPGTVPQTVASTATITPATDVPSTTSAVPVTTQAVAPVKCNWTEHTSPDGYKYYHNSVTGESRWEKPEELTLLEQQQQQQKSSVQQSQAQSHTQVLSTQQIPQAQQVQLQTQLQAHLQAQLQSQLRQHQQMQQPPVSSSASGVMGQQNVQELGYAQAQVGASSVNDPARFQQGLQAAQEWMWKNKPAGSNHLLLTFHRKNNRFFTLYTQVPSYCLPLNPIVLRLLKWMKCDSEVAYCHKLLLWESAAEGMEAKTWTKARHAVTTALNFNAKRNVQ</sequence>
<feature type="compositionally biased region" description="Basic and acidic residues" evidence="10">
    <location>
        <begin position="287"/>
        <end position="296"/>
    </location>
</feature>
<feature type="region of interest" description="Disordered" evidence="10">
    <location>
        <begin position="418"/>
        <end position="454"/>
    </location>
</feature>
<feature type="compositionally biased region" description="Gly residues" evidence="10">
    <location>
        <begin position="46"/>
        <end position="55"/>
    </location>
</feature>
<feature type="domain" description="WW" evidence="11">
    <location>
        <begin position="632"/>
        <end position="665"/>
    </location>
</feature>
<evidence type="ECO:0000313" key="13">
    <source>
        <dbReference type="EMBL" id="CCB47958.1"/>
    </source>
</evidence>
<dbReference type="InterPro" id="IPR036020">
    <property type="entry name" value="WW_dom_sf"/>
</dbReference>
<comment type="subcellular location">
    <subcellularLocation>
        <location evidence="1">Nucleus</location>
    </subcellularLocation>
</comment>
<dbReference type="GO" id="GO:0048026">
    <property type="term" value="P:positive regulation of mRNA splicing, via spliceosome"/>
    <property type="evidence" value="ECO:0000318"/>
    <property type="project" value="GO_Central"/>
</dbReference>
<dbReference type="InParanoid" id="F6H711"/>
<dbReference type="AlphaFoldDB" id="F6H711"/>
<keyword evidence="14" id="KW-1185">Reference proteome</keyword>
<evidence type="ECO:0000256" key="1">
    <source>
        <dbReference type="ARBA" id="ARBA00004123"/>
    </source>
</evidence>
<dbReference type="FunFam" id="3.30.70.330:FF:000374">
    <property type="entry name" value="Flowering time control protein FCA"/>
    <property type="match status" value="1"/>
</dbReference>
<evidence type="ECO:0000256" key="7">
    <source>
        <dbReference type="ARBA" id="ARBA00023242"/>
    </source>
</evidence>
<dbReference type="Gene3D" id="3.30.70.330">
    <property type="match status" value="2"/>
</dbReference>
<keyword evidence="2" id="KW-0217">Developmental protein</keyword>
<dbReference type="GO" id="GO:0005681">
    <property type="term" value="C:spliceosomal complex"/>
    <property type="evidence" value="ECO:0000318"/>
    <property type="project" value="GO_Central"/>
</dbReference>
<name>F6H711_VITVI</name>
<gene>
    <name evidence="13" type="ordered locus">VIT_05s0077g00710</name>
</gene>
<organism evidence="13 14">
    <name type="scientific">Vitis vinifera</name>
    <name type="common">Grape</name>
    <dbReference type="NCBI Taxonomy" id="29760"/>
    <lineage>
        <taxon>Eukaryota</taxon>
        <taxon>Viridiplantae</taxon>
        <taxon>Streptophyta</taxon>
        <taxon>Embryophyta</taxon>
        <taxon>Tracheophyta</taxon>
        <taxon>Spermatophyta</taxon>
        <taxon>Magnoliopsida</taxon>
        <taxon>eudicotyledons</taxon>
        <taxon>Gunneridae</taxon>
        <taxon>Pentapetalae</taxon>
        <taxon>rosids</taxon>
        <taxon>Vitales</taxon>
        <taxon>Vitaceae</taxon>
        <taxon>Viteae</taxon>
        <taxon>Vitis</taxon>
    </lineage>
</organism>
<evidence type="ECO:0000313" key="14">
    <source>
        <dbReference type="Proteomes" id="UP000009183"/>
    </source>
</evidence>
<dbReference type="SUPFAM" id="SSF51045">
    <property type="entry name" value="WW domain"/>
    <property type="match status" value="1"/>
</dbReference>
<keyword evidence="3" id="KW-0677">Repeat</keyword>
<keyword evidence="4" id="KW-0221">Differentiation</keyword>
<dbReference type="eggNOG" id="KOG0144">
    <property type="taxonomic scope" value="Eukaryota"/>
</dbReference>
<dbReference type="EMBL" id="FN595246">
    <property type="protein sequence ID" value="CCB47958.1"/>
    <property type="molecule type" value="Genomic_DNA"/>
</dbReference>
<dbReference type="SMART" id="SM00456">
    <property type="entry name" value="WW"/>
    <property type="match status" value="1"/>
</dbReference>
<evidence type="ECO:0000259" key="11">
    <source>
        <dbReference type="PROSITE" id="PS50020"/>
    </source>
</evidence>
<feature type="compositionally biased region" description="Low complexity" evidence="10">
    <location>
        <begin position="418"/>
        <end position="441"/>
    </location>
</feature>
<evidence type="ECO:0000256" key="9">
    <source>
        <dbReference type="PROSITE-ProRule" id="PRU00176"/>
    </source>
</evidence>
<dbReference type="InterPro" id="IPR000504">
    <property type="entry name" value="RRM_dom"/>
</dbReference>
<accession>F6H711</accession>
<dbReference type="PaxDb" id="29760-VIT_05s0077g00710.t01"/>
<evidence type="ECO:0000259" key="12">
    <source>
        <dbReference type="PROSITE" id="PS50102"/>
    </source>
</evidence>
<dbReference type="InterPro" id="IPR035979">
    <property type="entry name" value="RBD_domain_sf"/>
</dbReference>
<feature type="region of interest" description="Disordered" evidence="10">
    <location>
        <begin position="1"/>
        <end position="109"/>
    </location>
</feature>
<feature type="region of interest" description="Disordered" evidence="10">
    <location>
        <begin position="581"/>
        <end position="601"/>
    </location>
</feature>
<evidence type="ECO:0000256" key="3">
    <source>
        <dbReference type="ARBA" id="ARBA00022737"/>
    </source>
</evidence>
<evidence type="ECO:0000256" key="5">
    <source>
        <dbReference type="ARBA" id="ARBA00022884"/>
    </source>
</evidence>
<protein>
    <recommendedName>
        <fullName evidence="8">Flowering time control protein FCA</fullName>
    </recommendedName>
</protein>
<dbReference type="ExpressionAtlas" id="F6H711">
    <property type="expression patterns" value="baseline and differential"/>
</dbReference>
<evidence type="ECO:0000256" key="10">
    <source>
        <dbReference type="SAM" id="MobiDB-lite"/>
    </source>
</evidence>
<feature type="region of interest" description="Disordered" evidence="10">
    <location>
        <begin position="287"/>
        <end position="382"/>
    </location>
</feature>
<dbReference type="FunFam" id="3.30.70.330:FF:000332">
    <property type="entry name" value="flowering time control protein FCA isoform X2"/>
    <property type="match status" value="1"/>
</dbReference>
<dbReference type="GO" id="GO:0003723">
    <property type="term" value="F:RNA binding"/>
    <property type="evidence" value="ECO:0000318"/>
    <property type="project" value="GO_Central"/>
</dbReference>
<evidence type="ECO:0000256" key="2">
    <source>
        <dbReference type="ARBA" id="ARBA00022473"/>
    </source>
</evidence>
<dbReference type="SUPFAM" id="SSF54928">
    <property type="entry name" value="RNA-binding domain, RBD"/>
    <property type="match status" value="2"/>
</dbReference>
<dbReference type="Pfam" id="PF00397">
    <property type="entry name" value="WW"/>
    <property type="match status" value="1"/>
</dbReference>
<feature type="compositionally biased region" description="Gly residues" evidence="10">
    <location>
        <begin position="71"/>
        <end position="85"/>
    </location>
</feature>
<dbReference type="HOGENOM" id="CLU_020343_0_0_1"/>
<evidence type="ECO:0000256" key="8">
    <source>
        <dbReference type="ARBA" id="ARBA00071861"/>
    </source>
</evidence>
<dbReference type="InterPro" id="IPR001202">
    <property type="entry name" value="WW_dom"/>
</dbReference>
<feature type="compositionally biased region" description="Polar residues" evidence="10">
    <location>
        <begin position="442"/>
        <end position="454"/>
    </location>
</feature>
<proteinExistence type="predicted"/>
<dbReference type="Pfam" id="PF00076">
    <property type="entry name" value="RRM_1"/>
    <property type="match status" value="2"/>
</dbReference>
<keyword evidence="6" id="KW-0287">Flowering</keyword>
<feature type="compositionally biased region" description="Low complexity" evidence="10">
    <location>
        <begin position="581"/>
        <end position="596"/>
    </location>
</feature>
<dbReference type="FunCoup" id="F6H711">
    <property type="interactions" value="553"/>
</dbReference>
<dbReference type="PROSITE" id="PS50020">
    <property type="entry name" value="WW_DOMAIN_2"/>
    <property type="match status" value="1"/>
</dbReference>
<dbReference type="InterPro" id="IPR012677">
    <property type="entry name" value="Nucleotide-bd_a/b_plait_sf"/>
</dbReference>
<dbReference type="Gene3D" id="2.20.70.10">
    <property type="match status" value="1"/>
</dbReference>
<evidence type="ECO:0000256" key="6">
    <source>
        <dbReference type="ARBA" id="ARBA00023089"/>
    </source>
</evidence>
<dbReference type="PANTHER" id="PTHR24012">
    <property type="entry name" value="RNA BINDING PROTEIN"/>
    <property type="match status" value="1"/>
</dbReference>
<feature type="compositionally biased region" description="Polar residues" evidence="10">
    <location>
        <begin position="341"/>
        <end position="362"/>
    </location>
</feature>
<dbReference type="PROSITE" id="PS01159">
    <property type="entry name" value="WW_DOMAIN_1"/>
    <property type="match status" value="1"/>
</dbReference>
<dbReference type="GO" id="GO:0030154">
    <property type="term" value="P:cell differentiation"/>
    <property type="evidence" value="ECO:0007669"/>
    <property type="project" value="UniProtKB-KW"/>
</dbReference>
<dbReference type="PROSITE" id="PS50102">
    <property type="entry name" value="RRM"/>
    <property type="match status" value="2"/>
</dbReference>
<feature type="domain" description="RRM" evidence="12">
    <location>
        <begin position="209"/>
        <end position="289"/>
    </location>
</feature>
<feature type="domain" description="RRM" evidence="12">
    <location>
        <begin position="118"/>
        <end position="199"/>
    </location>
</feature>
<evidence type="ECO:0000256" key="4">
    <source>
        <dbReference type="ARBA" id="ARBA00022782"/>
    </source>
</evidence>
<dbReference type="SMART" id="SM00360">
    <property type="entry name" value="RRM"/>
    <property type="match status" value="2"/>
</dbReference>